<keyword evidence="1" id="KW-0646">Protease inhibitor</keyword>
<dbReference type="Gene3D" id="2.60.40.2020">
    <property type="match status" value="1"/>
</dbReference>
<dbReference type="Pfam" id="PF09394">
    <property type="entry name" value="Inhibitor_I42"/>
    <property type="match status" value="1"/>
</dbReference>
<dbReference type="AlphaFoldDB" id="A0A158BAA3"/>
<keyword evidence="2" id="KW-0789">Thiol protease inhibitor</keyword>
<dbReference type="InterPro" id="IPR036331">
    <property type="entry name" value="Chagasin-like_sf"/>
</dbReference>
<evidence type="ECO:0000313" key="5">
    <source>
        <dbReference type="Proteomes" id="UP000071859"/>
    </source>
</evidence>
<evidence type="ECO:0000256" key="2">
    <source>
        <dbReference type="ARBA" id="ARBA00022704"/>
    </source>
</evidence>
<sequence length="109" mass="11459">MRSMTVRQADSGGAVALELDDELIVELGETPATGFRWSLAQDAASVLTSRGSTFTASKAQPGAGGIAIWRFVASGRGSARLVLKCVRAWEKEVSACATFQLDVSVSPRA</sequence>
<evidence type="ECO:0000256" key="1">
    <source>
        <dbReference type="ARBA" id="ARBA00022690"/>
    </source>
</evidence>
<organism evidence="4 5">
    <name type="scientific">Caballeronia calidae</name>
    <dbReference type="NCBI Taxonomy" id="1777139"/>
    <lineage>
        <taxon>Bacteria</taxon>
        <taxon>Pseudomonadati</taxon>
        <taxon>Pseudomonadota</taxon>
        <taxon>Betaproteobacteria</taxon>
        <taxon>Burkholderiales</taxon>
        <taxon>Burkholderiaceae</taxon>
        <taxon>Caballeronia</taxon>
    </lineage>
</organism>
<name>A0A158BAA3_9BURK</name>
<feature type="domain" description="Proteinase inhibitor I42 chagasin" evidence="3">
    <location>
        <begin position="18"/>
        <end position="103"/>
    </location>
</feature>
<gene>
    <name evidence="4" type="ORF">AWB78_02438</name>
</gene>
<dbReference type="GO" id="GO:0004869">
    <property type="term" value="F:cysteine-type endopeptidase inhibitor activity"/>
    <property type="evidence" value="ECO:0007669"/>
    <property type="project" value="UniProtKB-KW"/>
</dbReference>
<dbReference type="PANTHER" id="PTHR36530:SF1">
    <property type="entry name" value="AMOEBIASIN-1"/>
    <property type="match status" value="1"/>
</dbReference>
<dbReference type="PANTHER" id="PTHR36530">
    <property type="entry name" value="INHIBITOR OF CYSTEINE PEPTIDASE"/>
    <property type="match status" value="1"/>
</dbReference>
<protein>
    <submittedName>
        <fullName evidence="4">Chagasin family peptidase inhibitor I42</fullName>
    </submittedName>
</protein>
<comment type="caution">
    <text evidence="4">The sequence shown here is derived from an EMBL/GenBank/DDBJ whole genome shotgun (WGS) entry which is preliminary data.</text>
</comment>
<proteinExistence type="predicted"/>
<dbReference type="Proteomes" id="UP000071859">
    <property type="component" value="Unassembled WGS sequence"/>
</dbReference>
<evidence type="ECO:0000313" key="4">
    <source>
        <dbReference type="EMBL" id="SAK66969.1"/>
    </source>
</evidence>
<dbReference type="SUPFAM" id="SSF141066">
    <property type="entry name" value="ICP-like"/>
    <property type="match status" value="1"/>
</dbReference>
<evidence type="ECO:0000259" key="3">
    <source>
        <dbReference type="Pfam" id="PF09394"/>
    </source>
</evidence>
<dbReference type="EMBL" id="FCOX02000010">
    <property type="protein sequence ID" value="SAK66969.1"/>
    <property type="molecule type" value="Genomic_DNA"/>
</dbReference>
<dbReference type="InterPro" id="IPR052781">
    <property type="entry name" value="Cys_protease_inhibitor_I42"/>
</dbReference>
<dbReference type="RefSeq" id="WP_082883293.1">
    <property type="nucleotide sequence ID" value="NZ_FCOX02000010.1"/>
</dbReference>
<reference evidence="4" key="1">
    <citation type="submission" date="2016-01" db="EMBL/GenBank/DDBJ databases">
        <authorList>
            <person name="Peeters C."/>
        </authorList>
    </citation>
    <scope>NUCLEOTIDE SEQUENCE</scope>
    <source>
        <strain evidence="4">LMG 29321</strain>
    </source>
</reference>
<accession>A0A158BAA3</accession>
<dbReference type="OrthoDB" id="7872263at2"/>
<dbReference type="InterPro" id="IPR018990">
    <property type="entry name" value="Prot_inh_I42_chagasin"/>
</dbReference>
<keyword evidence="5" id="KW-1185">Reference proteome</keyword>